<dbReference type="EMBL" id="UINC01061662">
    <property type="protein sequence ID" value="SVB87473.1"/>
    <property type="molecule type" value="Genomic_DNA"/>
</dbReference>
<evidence type="ECO:0000313" key="2">
    <source>
        <dbReference type="EMBL" id="SVB87473.1"/>
    </source>
</evidence>
<feature type="non-terminal residue" evidence="2">
    <location>
        <position position="1"/>
    </location>
</feature>
<dbReference type="Gene3D" id="3.40.50.720">
    <property type="entry name" value="NAD(P)-binding Rossmann-like Domain"/>
    <property type="match status" value="1"/>
</dbReference>
<accession>A0A382HLD9</accession>
<gene>
    <name evidence="2" type="ORF">METZ01_LOCUS240327</name>
</gene>
<feature type="domain" description="NAD(P)-binding" evidence="1">
    <location>
        <begin position="1"/>
        <end position="152"/>
    </location>
</feature>
<dbReference type="InterPro" id="IPR036291">
    <property type="entry name" value="NAD(P)-bd_dom_sf"/>
</dbReference>
<organism evidence="2">
    <name type="scientific">marine metagenome</name>
    <dbReference type="NCBI Taxonomy" id="408172"/>
    <lineage>
        <taxon>unclassified sequences</taxon>
        <taxon>metagenomes</taxon>
        <taxon>ecological metagenomes</taxon>
    </lineage>
</organism>
<sequence>VTGHTGFKGSWLTLWLHHLGADVTGYSDEVPASPSVFELLGLETRIGHYLGDVRDQGRLADVLDEVRPDMVFHLAAQALVLQSHLDPVGTFETNTMGMVNLLECIRERPWIEVGVLVTSDKAYRNEEWEWGYRETDHLGGHDPYSGSKSCAEL</sequence>
<feature type="non-terminal residue" evidence="2">
    <location>
        <position position="153"/>
    </location>
</feature>
<dbReference type="AlphaFoldDB" id="A0A382HLD9"/>
<dbReference type="InterPro" id="IPR016040">
    <property type="entry name" value="NAD(P)-bd_dom"/>
</dbReference>
<dbReference type="SUPFAM" id="SSF51735">
    <property type="entry name" value="NAD(P)-binding Rossmann-fold domains"/>
    <property type="match status" value="1"/>
</dbReference>
<dbReference type="Pfam" id="PF16363">
    <property type="entry name" value="GDP_Man_Dehyd"/>
    <property type="match status" value="1"/>
</dbReference>
<name>A0A382HLD9_9ZZZZ</name>
<dbReference type="PANTHER" id="PTHR43000">
    <property type="entry name" value="DTDP-D-GLUCOSE 4,6-DEHYDRATASE-RELATED"/>
    <property type="match status" value="1"/>
</dbReference>
<evidence type="ECO:0000259" key="1">
    <source>
        <dbReference type="Pfam" id="PF16363"/>
    </source>
</evidence>
<protein>
    <recommendedName>
        <fullName evidence="1">NAD(P)-binding domain-containing protein</fullName>
    </recommendedName>
</protein>
<proteinExistence type="predicted"/>
<reference evidence="2" key="1">
    <citation type="submission" date="2018-05" db="EMBL/GenBank/DDBJ databases">
        <authorList>
            <person name="Lanie J.A."/>
            <person name="Ng W.-L."/>
            <person name="Kazmierczak K.M."/>
            <person name="Andrzejewski T.M."/>
            <person name="Davidsen T.M."/>
            <person name="Wayne K.J."/>
            <person name="Tettelin H."/>
            <person name="Glass J.I."/>
            <person name="Rusch D."/>
            <person name="Podicherti R."/>
            <person name="Tsui H.-C.T."/>
            <person name="Winkler M.E."/>
        </authorList>
    </citation>
    <scope>NUCLEOTIDE SEQUENCE</scope>
</reference>